<dbReference type="Pfam" id="PF01068">
    <property type="entry name" value="DNA_ligase_A_M"/>
    <property type="match status" value="1"/>
</dbReference>
<dbReference type="PANTHER" id="PTHR45674">
    <property type="entry name" value="DNA LIGASE 1/3 FAMILY MEMBER"/>
    <property type="match status" value="1"/>
</dbReference>
<dbReference type="Proteomes" id="UP001229346">
    <property type="component" value="Unassembled WGS sequence"/>
</dbReference>
<dbReference type="EC" id="6.5.1.6" evidence="4"/>
<evidence type="ECO:0000256" key="1">
    <source>
        <dbReference type="ARBA" id="ARBA00007572"/>
    </source>
</evidence>
<evidence type="ECO:0000259" key="3">
    <source>
        <dbReference type="PROSITE" id="PS50160"/>
    </source>
</evidence>
<protein>
    <submittedName>
        <fullName evidence="4">DNA ligase-1</fullName>
        <ecNumber evidence="4">6.5.1.1</ecNumber>
        <ecNumber evidence="4">6.5.1.6</ecNumber>
        <ecNumber evidence="4">6.5.1.7</ecNumber>
    </submittedName>
</protein>
<dbReference type="GO" id="GO:0003910">
    <property type="term" value="F:DNA ligase (ATP) activity"/>
    <property type="evidence" value="ECO:0007669"/>
    <property type="project" value="UniProtKB-EC"/>
</dbReference>
<dbReference type="SUPFAM" id="SSF56091">
    <property type="entry name" value="DNA ligase/mRNA capping enzyme, catalytic domain"/>
    <property type="match status" value="1"/>
</dbReference>
<evidence type="ECO:0000313" key="4">
    <source>
        <dbReference type="EMBL" id="MDQ0111898.1"/>
    </source>
</evidence>
<organism evidence="4 5">
    <name type="scientific">Paenibacillus harenae</name>
    <dbReference type="NCBI Taxonomy" id="306543"/>
    <lineage>
        <taxon>Bacteria</taxon>
        <taxon>Bacillati</taxon>
        <taxon>Bacillota</taxon>
        <taxon>Bacilli</taxon>
        <taxon>Bacillales</taxon>
        <taxon>Paenibacillaceae</taxon>
        <taxon>Paenibacillus</taxon>
    </lineage>
</organism>
<evidence type="ECO:0000313" key="5">
    <source>
        <dbReference type="Proteomes" id="UP001229346"/>
    </source>
</evidence>
<dbReference type="EMBL" id="JAUSSU010000002">
    <property type="protein sequence ID" value="MDQ0111898.1"/>
    <property type="molecule type" value="Genomic_DNA"/>
</dbReference>
<dbReference type="EC" id="6.5.1.1" evidence="4"/>
<dbReference type="PROSITE" id="PS50160">
    <property type="entry name" value="DNA_LIGASE_A3"/>
    <property type="match status" value="1"/>
</dbReference>
<dbReference type="RefSeq" id="WP_307202212.1">
    <property type="nucleotide sequence ID" value="NZ_JAUSST010000001.1"/>
</dbReference>
<keyword evidence="2 4" id="KW-0436">Ligase</keyword>
<dbReference type="CDD" id="cd07906">
    <property type="entry name" value="Adenylation_DNA_ligase_LigD_LigC"/>
    <property type="match status" value="1"/>
</dbReference>
<dbReference type="InterPro" id="IPR012310">
    <property type="entry name" value="DNA_ligase_ATP-dep_cent"/>
</dbReference>
<gene>
    <name evidence="4" type="ORF">J2T15_001331</name>
</gene>
<keyword evidence="5" id="KW-1185">Reference proteome</keyword>
<dbReference type="Gene3D" id="3.30.470.30">
    <property type="entry name" value="DNA ligase/mRNA capping enzyme"/>
    <property type="match status" value="1"/>
</dbReference>
<reference evidence="4 5" key="1">
    <citation type="submission" date="2023-07" db="EMBL/GenBank/DDBJ databases">
        <title>Sorghum-associated microbial communities from plants grown in Nebraska, USA.</title>
        <authorList>
            <person name="Schachtman D."/>
        </authorList>
    </citation>
    <scope>NUCLEOTIDE SEQUENCE [LARGE SCALE GENOMIC DNA]</scope>
    <source>
        <strain evidence="4 5">CC482</strain>
    </source>
</reference>
<comment type="caution">
    <text evidence="4">The sequence shown here is derived from an EMBL/GenBank/DDBJ whole genome shotgun (WGS) entry which is preliminary data.</text>
</comment>
<accession>A0ABT9TWZ7</accession>
<comment type="similarity">
    <text evidence="1">Belongs to the ATP-dependent DNA ligase family.</text>
</comment>
<sequence>MFLKPMQMTESKLPFDEKRYLFEPLIDGHRLQLSFIGNKATLYTKHHNDVSRQYPELLNVPAVQPADFVLDGEVACINPTTGETEFDMLIERFKLRKEPAIRDAKRLMPVHFYVFDVLYYNGIDMRDKPLSERKQLLQQIVENNAYYEQLPYVDGAGKALFDFVKQSGLEGIACKRKDSLYVAGDSGSWLKVKNPYYNDLHMSEASGDRNGKTFAEGKIGQIRPGISVYA</sequence>
<name>A0ABT9TWZ7_PAEHA</name>
<feature type="domain" description="ATP-dependent DNA ligase family profile" evidence="3">
    <location>
        <begin position="103"/>
        <end position="205"/>
    </location>
</feature>
<proteinExistence type="inferred from homology"/>
<dbReference type="EC" id="6.5.1.7" evidence="4"/>
<dbReference type="PANTHER" id="PTHR45674:SF4">
    <property type="entry name" value="DNA LIGASE 1"/>
    <property type="match status" value="1"/>
</dbReference>
<evidence type="ECO:0000256" key="2">
    <source>
        <dbReference type="ARBA" id="ARBA00022598"/>
    </source>
</evidence>
<dbReference type="InterPro" id="IPR050191">
    <property type="entry name" value="ATP-dep_DNA_ligase"/>
</dbReference>